<dbReference type="PROSITE" id="PS51257">
    <property type="entry name" value="PROKAR_LIPOPROTEIN"/>
    <property type="match status" value="1"/>
</dbReference>
<feature type="compositionally biased region" description="Low complexity" evidence="4">
    <location>
        <begin position="24"/>
        <end position="40"/>
    </location>
</feature>
<keyword evidence="3" id="KW-0408">Iron</keyword>
<feature type="region of interest" description="Disordered" evidence="4">
    <location>
        <begin position="24"/>
        <end position="51"/>
    </location>
</feature>
<dbReference type="Pfam" id="PF13442">
    <property type="entry name" value="Cytochrome_CBB3"/>
    <property type="match status" value="1"/>
</dbReference>
<reference evidence="7 8" key="1">
    <citation type="journal article" date="2012" name="Int. J. Syst. Evol. Microbiol.">
        <title>Flammeovirga pacifica sp. nov., isolated from deep-sea sediment.</title>
        <authorList>
            <person name="Xu H."/>
            <person name="Fu Y."/>
            <person name="Yang N."/>
            <person name="Ding Z."/>
            <person name="Lai Q."/>
            <person name="Zeng R."/>
        </authorList>
    </citation>
    <scope>NUCLEOTIDE SEQUENCE [LARGE SCALE GENOMIC DNA]</scope>
    <source>
        <strain evidence="8">DSM 24597 / LMG 26175 / WPAGA1</strain>
    </source>
</reference>
<feature type="signal peptide" evidence="5">
    <location>
        <begin position="1"/>
        <end position="19"/>
    </location>
</feature>
<dbReference type="EMBL" id="JRYR02000001">
    <property type="protein sequence ID" value="OHX64901.1"/>
    <property type="molecule type" value="Genomic_DNA"/>
</dbReference>
<evidence type="ECO:0000313" key="7">
    <source>
        <dbReference type="EMBL" id="OHX64901.1"/>
    </source>
</evidence>
<protein>
    <recommendedName>
        <fullName evidence="6">Cytochrome c domain-containing protein</fullName>
    </recommendedName>
</protein>
<keyword evidence="2" id="KW-0479">Metal-binding</keyword>
<evidence type="ECO:0000256" key="1">
    <source>
        <dbReference type="ARBA" id="ARBA00022617"/>
    </source>
</evidence>
<comment type="caution">
    <text evidence="7">The sequence shown here is derived from an EMBL/GenBank/DDBJ whole genome shotgun (WGS) entry which is preliminary data.</text>
</comment>
<evidence type="ECO:0000256" key="2">
    <source>
        <dbReference type="ARBA" id="ARBA00022723"/>
    </source>
</evidence>
<dbReference type="InterPro" id="IPR036909">
    <property type="entry name" value="Cyt_c-like_dom_sf"/>
</dbReference>
<evidence type="ECO:0000256" key="5">
    <source>
        <dbReference type="SAM" id="SignalP"/>
    </source>
</evidence>
<evidence type="ECO:0000313" key="8">
    <source>
        <dbReference type="Proteomes" id="UP000179797"/>
    </source>
</evidence>
<gene>
    <name evidence="7" type="ORF">NH26_00350</name>
</gene>
<evidence type="ECO:0000256" key="4">
    <source>
        <dbReference type="SAM" id="MobiDB-lite"/>
    </source>
</evidence>
<dbReference type="InterPro" id="IPR009056">
    <property type="entry name" value="Cyt_c-like_dom"/>
</dbReference>
<name>A0A1S1YV57_FLAPC</name>
<proteinExistence type="predicted"/>
<evidence type="ECO:0000259" key="6">
    <source>
        <dbReference type="Pfam" id="PF13442"/>
    </source>
</evidence>
<sequence>MKFLSTLTFLLLFIFVACSEGDLTPQQNTTPTTTNPTSSNDDNDDSDNTNTVTYSGTVAGILSSNCTGCHGATNPRAGLSLHTFATAKQATENGNVLSRIRDANNPMPQGGLMSQENIQAIVDWAEGGFNE</sequence>
<dbReference type="SUPFAM" id="SSF46626">
    <property type="entry name" value="Cytochrome c"/>
    <property type="match status" value="1"/>
</dbReference>
<dbReference type="AlphaFoldDB" id="A0A1S1YV57"/>
<dbReference type="GO" id="GO:0020037">
    <property type="term" value="F:heme binding"/>
    <property type="evidence" value="ECO:0007669"/>
    <property type="project" value="InterPro"/>
</dbReference>
<organism evidence="7 8">
    <name type="scientific">Flammeovirga pacifica</name>
    <dbReference type="NCBI Taxonomy" id="915059"/>
    <lineage>
        <taxon>Bacteria</taxon>
        <taxon>Pseudomonadati</taxon>
        <taxon>Bacteroidota</taxon>
        <taxon>Cytophagia</taxon>
        <taxon>Cytophagales</taxon>
        <taxon>Flammeovirgaceae</taxon>
        <taxon>Flammeovirga</taxon>
    </lineage>
</organism>
<dbReference type="RefSeq" id="WP_044224649.1">
    <property type="nucleotide sequence ID" value="NZ_JRYR02000001.1"/>
</dbReference>
<dbReference type="Proteomes" id="UP000179797">
    <property type="component" value="Unassembled WGS sequence"/>
</dbReference>
<dbReference type="GO" id="GO:0046872">
    <property type="term" value="F:metal ion binding"/>
    <property type="evidence" value="ECO:0007669"/>
    <property type="project" value="UniProtKB-KW"/>
</dbReference>
<keyword evidence="8" id="KW-1185">Reference proteome</keyword>
<dbReference type="Gene3D" id="1.10.760.10">
    <property type="entry name" value="Cytochrome c-like domain"/>
    <property type="match status" value="1"/>
</dbReference>
<dbReference type="STRING" id="915059.NH26_00350"/>
<dbReference type="GO" id="GO:0009055">
    <property type="term" value="F:electron transfer activity"/>
    <property type="evidence" value="ECO:0007669"/>
    <property type="project" value="InterPro"/>
</dbReference>
<feature type="chain" id="PRO_5010291286" description="Cytochrome c domain-containing protein" evidence="5">
    <location>
        <begin position="20"/>
        <end position="131"/>
    </location>
</feature>
<feature type="domain" description="Cytochrome c" evidence="6">
    <location>
        <begin position="60"/>
        <end position="124"/>
    </location>
</feature>
<keyword evidence="1" id="KW-0349">Heme</keyword>
<evidence type="ECO:0000256" key="3">
    <source>
        <dbReference type="ARBA" id="ARBA00023004"/>
    </source>
</evidence>
<dbReference type="OrthoDB" id="1524066at2"/>
<accession>A0A1S1YV57</accession>
<keyword evidence="5" id="KW-0732">Signal</keyword>